<gene>
    <name evidence="2" type="ORF">Q3982_00780</name>
</gene>
<accession>A0AA43UAY6</accession>
<dbReference type="GO" id="GO:0003824">
    <property type="term" value="F:catalytic activity"/>
    <property type="evidence" value="ECO:0007669"/>
    <property type="project" value="UniProtKB-ARBA"/>
</dbReference>
<protein>
    <submittedName>
        <fullName evidence="2">Phosphopantothenoylcysteine decarboxylase</fullName>
    </submittedName>
</protein>
<dbReference type="SUPFAM" id="SSF102645">
    <property type="entry name" value="CoaB-like"/>
    <property type="match status" value="1"/>
</dbReference>
<organism evidence="2 3">
    <name type="scientific">Phoenicibacter congonensis</name>
    <dbReference type="NCBI Taxonomy" id="1944646"/>
    <lineage>
        <taxon>Bacteria</taxon>
        <taxon>Bacillati</taxon>
        <taxon>Actinomycetota</taxon>
        <taxon>Coriobacteriia</taxon>
        <taxon>Eggerthellales</taxon>
        <taxon>Eggerthellaceae</taxon>
        <taxon>Phoenicibacter</taxon>
    </lineage>
</organism>
<dbReference type="AlphaFoldDB" id="A0AA43UAY6"/>
<dbReference type="Gene3D" id="3.40.50.10300">
    <property type="entry name" value="CoaB-like"/>
    <property type="match status" value="1"/>
</dbReference>
<evidence type="ECO:0000313" key="2">
    <source>
        <dbReference type="EMBL" id="MDO4841199.1"/>
    </source>
</evidence>
<dbReference type="InterPro" id="IPR035929">
    <property type="entry name" value="CoaB-like_sf"/>
</dbReference>
<dbReference type="Pfam" id="PF04127">
    <property type="entry name" value="DFP"/>
    <property type="match status" value="1"/>
</dbReference>
<keyword evidence="3" id="KW-1185">Reference proteome</keyword>
<comment type="caution">
    <text evidence="2">The sequence shown here is derived from an EMBL/GenBank/DDBJ whole genome shotgun (WGS) entry which is preliminary data.</text>
</comment>
<feature type="domain" description="DNA/pantothenate metabolism flavoprotein C-terminal" evidence="1">
    <location>
        <begin position="5"/>
        <end position="215"/>
    </location>
</feature>
<reference evidence="2" key="1">
    <citation type="submission" date="2023-07" db="EMBL/GenBank/DDBJ databases">
        <title>Between Cages and Wild: Unraveling the Impact of Captivity on Animal Microbiomes and Antimicrobial Resistance.</title>
        <authorList>
            <person name="Schmartz G.P."/>
            <person name="Rehner J."/>
            <person name="Schuff M.J."/>
            <person name="Becker S.L."/>
            <person name="Kravczyk M."/>
            <person name="Gurevich A."/>
            <person name="Francke R."/>
            <person name="Mueller R."/>
            <person name="Keller V."/>
            <person name="Keller A."/>
        </authorList>
    </citation>
    <scope>NUCLEOTIDE SEQUENCE</scope>
    <source>
        <strain evidence="2">S12M_St_49</strain>
    </source>
</reference>
<evidence type="ECO:0000313" key="3">
    <source>
        <dbReference type="Proteomes" id="UP001168575"/>
    </source>
</evidence>
<dbReference type="Proteomes" id="UP001168575">
    <property type="component" value="Unassembled WGS sequence"/>
</dbReference>
<evidence type="ECO:0000259" key="1">
    <source>
        <dbReference type="Pfam" id="PF04127"/>
    </source>
</evidence>
<dbReference type="EMBL" id="JAUMVS010000005">
    <property type="protein sequence ID" value="MDO4841199.1"/>
    <property type="molecule type" value="Genomic_DNA"/>
</dbReference>
<name>A0AA43UAY6_9ACTN</name>
<proteinExistence type="predicted"/>
<dbReference type="GO" id="GO:0015937">
    <property type="term" value="P:coenzyme A biosynthetic process"/>
    <property type="evidence" value="ECO:0007669"/>
    <property type="project" value="UniProtKB-ARBA"/>
</dbReference>
<dbReference type="InterPro" id="IPR007085">
    <property type="entry name" value="DNA/pantothenate-metab_flavo_C"/>
</dbReference>
<sequence length="216" mass="22979">MKSFSGKKVLITSGPTIERLDPVRYISNFSSGKMGKALCLAFANAGAEVTVVTGPVNIEYSSAAHVISVESAREMLQACEDQFASCDIAICCAAVCDYRPKIYHDSKLKKGADDASLASIELVKNPDILKTLSGIKTNDQRVIGFSAETNNLLENATFKLKSKGCDMIVANDVSAGQVFSKDKTAATLLTKNGTVEFAGGSKDELAELIVDEVAKL</sequence>